<protein>
    <submittedName>
        <fullName evidence="1">Uncharacterized protein</fullName>
    </submittedName>
</protein>
<reference evidence="1" key="1">
    <citation type="submission" date="2021-02" db="EMBL/GenBank/DDBJ databases">
        <authorList>
            <person name="Nowell W R."/>
        </authorList>
    </citation>
    <scope>NUCLEOTIDE SEQUENCE</scope>
</reference>
<dbReference type="Proteomes" id="UP000663844">
    <property type="component" value="Unassembled WGS sequence"/>
</dbReference>
<proteinExistence type="predicted"/>
<evidence type="ECO:0000313" key="2">
    <source>
        <dbReference type="Proteomes" id="UP000663844"/>
    </source>
</evidence>
<gene>
    <name evidence="1" type="ORF">OXD698_LOCUS45351</name>
</gene>
<comment type="caution">
    <text evidence="1">The sequence shown here is derived from an EMBL/GenBank/DDBJ whole genome shotgun (WGS) entry which is preliminary data.</text>
</comment>
<evidence type="ECO:0000313" key="1">
    <source>
        <dbReference type="EMBL" id="CAF4286492.1"/>
    </source>
</evidence>
<name>A0A820H1L3_9BILA</name>
<feature type="non-terminal residue" evidence="1">
    <location>
        <position position="1"/>
    </location>
</feature>
<dbReference type="AlphaFoldDB" id="A0A820H1L3"/>
<sequence>KILAPNLTLMLEFYNRTVLLFAT</sequence>
<dbReference type="EMBL" id="CAJOAZ010014922">
    <property type="protein sequence ID" value="CAF4286492.1"/>
    <property type="molecule type" value="Genomic_DNA"/>
</dbReference>
<organism evidence="1 2">
    <name type="scientific">Adineta steineri</name>
    <dbReference type="NCBI Taxonomy" id="433720"/>
    <lineage>
        <taxon>Eukaryota</taxon>
        <taxon>Metazoa</taxon>
        <taxon>Spiralia</taxon>
        <taxon>Gnathifera</taxon>
        <taxon>Rotifera</taxon>
        <taxon>Eurotatoria</taxon>
        <taxon>Bdelloidea</taxon>
        <taxon>Adinetida</taxon>
        <taxon>Adinetidae</taxon>
        <taxon>Adineta</taxon>
    </lineage>
</organism>
<accession>A0A820H1L3</accession>